<dbReference type="GO" id="GO:0004197">
    <property type="term" value="F:cysteine-type endopeptidase activity"/>
    <property type="evidence" value="ECO:0007669"/>
    <property type="project" value="InterPro"/>
</dbReference>
<gene>
    <name evidence="3" type="ORF">SEPMUDRAFT_68457</name>
</gene>
<dbReference type="OrthoDB" id="3644990at2759"/>
<dbReference type="GO" id="GO:0006508">
    <property type="term" value="P:proteolysis"/>
    <property type="evidence" value="ECO:0007669"/>
    <property type="project" value="InterPro"/>
</dbReference>
<name>M3AWN2_SPHMS</name>
<accession>M3AWN2</accession>
<dbReference type="InterPro" id="IPR011600">
    <property type="entry name" value="Pept_C14_caspase"/>
</dbReference>
<dbReference type="Pfam" id="PF00656">
    <property type="entry name" value="Peptidase_C14"/>
    <property type="match status" value="1"/>
</dbReference>
<proteinExistence type="predicted"/>
<dbReference type="AlphaFoldDB" id="M3AWN2"/>
<feature type="domain" description="Peptidase C14 caspase" evidence="2">
    <location>
        <begin position="24"/>
        <end position="167"/>
    </location>
</feature>
<evidence type="ECO:0000259" key="2">
    <source>
        <dbReference type="Pfam" id="PF00656"/>
    </source>
</evidence>
<dbReference type="OMA" id="RATWNKA"/>
<dbReference type="GeneID" id="27906958"/>
<sequence>MQALWEQASCNQLAVPYKYQKVAALIVHWAKYLDEDLDCESESKELHDLFEKRFKFKSTILKLDSNRDPQRQLRRGLDTLVLDHDGPCRNNLLIVYYSGHGLAEPSKGLYITGKENYNPDKSAPGHGYSPHASWNEAEAILQDSSADVLTIIDSCSAGSIWKDAATKDRSWEVLAASNRWDPTAAPGPHSFTRALIDSLTARLDAHPDQLFSVFQLHDDIMKRRNDERSVFRTRHGLNQRYIKLAKLDVRSSHHDEEDLPAYTREAAFMTLRLSFGNRSHLPDEQLKNLARGISRAAAEAELGINKIDLVEFREIEGWCRLSSVVKLCSAVRKAQRLWRGRAARSELKRQRDEEVEEVVDDAGDGFGGVDDEAELSRLHVKRVRTDSKLLPRDGMMTRVGIEPPSPSPSMGSD</sequence>
<protein>
    <recommendedName>
        <fullName evidence="2">Peptidase C14 caspase domain-containing protein</fullName>
    </recommendedName>
</protein>
<dbReference type="RefSeq" id="XP_016759261.1">
    <property type="nucleotide sequence ID" value="XM_016909821.1"/>
</dbReference>
<dbReference type="Gene3D" id="3.40.50.1460">
    <property type="match status" value="1"/>
</dbReference>
<evidence type="ECO:0000313" key="3">
    <source>
        <dbReference type="EMBL" id="EMF11140.1"/>
    </source>
</evidence>
<feature type="region of interest" description="Disordered" evidence="1">
    <location>
        <begin position="392"/>
        <end position="413"/>
    </location>
</feature>
<organism evidence="3 4">
    <name type="scientific">Sphaerulina musiva (strain SO2202)</name>
    <name type="common">Poplar stem canker fungus</name>
    <name type="synonym">Septoria musiva</name>
    <dbReference type="NCBI Taxonomy" id="692275"/>
    <lineage>
        <taxon>Eukaryota</taxon>
        <taxon>Fungi</taxon>
        <taxon>Dikarya</taxon>
        <taxon>Ascomycota</taxon>
        <taxon>Pezizomycotina</taxon>
        <taxon>Dothideomycetes</taxon>
        <taxon>Dothideomycetidae</taxon>
        <taxon>Mycosphaerellales</taxon>
        <taxon>Mycosphaerellaceae</taxon>
        <taxon>Sphaerulina</taxon>
    </lineage>
</organism>
<dbReference type="eggNOG" id="ENOG502SNTS">
    <property type="taxonomic scope" value="Eukaryota"/>
</dbReference>
<dbReference type="HOGENOM" id="CLU_727860_0_0_1"/>
<dbReference type="STRING" id="692275.M3AWN2"/>
<dbReference type="PROSITE" id="PS50096">
    <property type="entry name" value="IQ"/>
    <property type="match status" value="1"/>
</dbReference>
<evidence type="ECO:0000313" key="4">
    <source>
        <dbReference type="Proteomes" id="UP000016931"/>
    </source>
</evidence>
<dbReference type="Proteomes" id="UP000016931">
    <property type="component" value="Unassembled WGS sequence"/>
</dbReference>
<keyword evidence="4" id="KW-1185">Reference proteome</keyword>
<dbReference type="EMBL" id="KB456266">
    <property type="protein sequence ID" value="EMF11140.1"/>
    <property type="molecule type" value="Genomic_DNA"/>
</dbReference>
<evidence type="ECO:0000256" key="1">
    <source>
        <dbReference type="SAM" id="MobiDB-lite"/>
    </source>
</evidence>
<reference evidence="3 4" key="1">
    <citation type="journal article" date="2012" name="PLoS Pathog.">
        <title>Diverse lifestyles and strategies of plant pathogenesis encoded in the genomes of eighteen Dothideomycetes fungi.</title>
        <authorList>
            <person name="Ohm R.A."/>
            <person name="Feau N."/>
            <person name="Henrissat B."/>
            <person name="Schoch C.L."/>
            <person name="Horwitz B.A."/>
            <person name="Barry K.W."/>
            <person name="Condon B.J."/>
            <person name="Copeland A.C."/>
            <person name="Dhillon B."/>
            <person name="Glaser F."/>
            <person name="Hesse C.N."/>
            <person name="Kosti I."/>
            <person name="LaButti K."/>
            <person name="Lindquist E.A."/>
            <person name="Lucas S."/>
            <person name="Salamov A.A."/>
            <person name="Bradshaw R.E."/>
            <person name="Ciuffetti L."/>
            <person name="Hamelin R.C."/>
            <person name="Kema G.H.J."/>
            <person name="Lawrence C."/>
            <person name="Scott J.A."/>
            <person name="Spatafora J.W."/>
            <person name="Turgeon B.G."/>
            <person name="de Wit P.J.G.M."/>
            <person name="Zhong S."/>
            <person name="Goodwin S.B."/>
            <person name="Grigoriev I.V."/>
        </authorList>
    </citation>
    <scope>NUCLEOTIDE SEQUENCE [LARGE SCALE GENOMIC DNA]</scope>
    <source>
        <strain evidence="3 4">SO2202</strain>
    </source>
</reference>